<evidence type="ECO:0000256" key="1">
    <source>
        <dbReference type="SAM" id="Phobius"/>
    </source>
</evidence>
<proteinExistence type="predicted"/>
<keyword evidence="1" id="KW-1133">Transmembrane helix</keyword>
<keyword evidence="1" id="KW-0812">Transmembrane</keyword>
<dbReference type="InterPro" id="IPR011733">
    <property type="entry name" value="CHP02185_IM"/>
</dbReference>
<feature type="transmembrane region" description="Helical" evidence="1">
    <location>
        <begin position="73"/>
        <end position="96"/>
    </location>
</feature>
<dbReference type="RefSeq" id="WP_216683478.1">
    <property type="nucleotide sequence ID" value="NZ_JAHLZN010000007.1"/>
</dbReference>
<evidence type="ECO:0000313" key="2">
    <source>
        <dbReference type="EMBL" id="MBU6113473.1"/>
    </source>
</evidence>
<protein>
    <submittedName>
        <fullName evidence="2">MptD family putative ECF transporter S component</fullName>
    </submittedName>
</protein>
<name>A0ABS6GVK8_MAMLE</name>
<keyword evidence="3" id="KW-1185">Reference proteome</keyword>
<dbReference type="EMBL" id="JAHLZN010000007">
    <property type="protein sequence ID" value="MBU6113473.1"/>
    <property type="molecule type" value="Genomic_DNA"/>
</dbReference>
<accession>A0ABS6GVK8</accession>
<organism evidence="2 3">
    <name type="scientific">Mammaliicoccus lentus</name>
    <name type="common">Staphylococcus lentus</name>
    <dbReference type="NCBI Taxonomy" id="42858"/>
    <lineage>
        <taxon>Bacteria</taxon>
        <taxon>Bacillati</taxon>
        <taxon>Bacillota</taxon>
        <taxon>Bacilli</taxon>
        <taxon>Bacillales</taxon>
        <taxon>Staphylococcaceae</taxon>
        <taxon>Mammaliicoccus</taxon>
    </lineage>
</organism>
<evidence type="ECO:0000313" key="3">
    <source>
        <dbReference type="Proteomes" id="UP000770161"/>
    </source>
</evidence>
<reference evidence="2 3" key="1">
    <citation type="submission" date="2021-06" db="EMBL/GenBank/DDBJ databases">
        <title>Staphylococcus lentus K169 genome sequencing.</title>
        <authorList>
            <person name="Sundareshan S."/>
            <person name="Akhila D.S."/>
            <person name="Prachi D."/>
            <person name="Sivakumar R."/>
            <person name="Rajendhran J."/>
            <person name="Isloor S."/>
            <person name="Hegde N.R."/>
        </authorList>
    </citation>
    <scope>NUCLEOTIDE SEQUENCE [LARGE SCALE GENOMIC DNA]</scope>
    <source>
        <strain evidence="2 3">K169</strain>
    </source>
</reference>
<keyword evidence="1" id="KW-0472">Membrane</keyword>
<dbReference type="Proteomes" id="UP000770161">
    <property type="component" value="Unassembled WGS sequence"/>
</dbReference>
<sequence length="110" mass="12568">MKMAIAIPLIIIGDLIMNVGKYKQWFWIITGYVVFSIWTTGGLLPFYIMRDKYFSNMKQNHGEDYAKAFDSVFTYQVLPVIFILCILGAIAGGFIAKQILKKHFQHSGVL</sequence>
<gene>
    <name evidence="2" type="ORF">KQ656_05860</name>
</gene>
<comment type="caution">
    <text evidence="2">The sequence shown here is derived from an EMBL/GenBank/DDBJ whole genome shotgun (WGS) entry which is preliminary data.</text>
</comment>
<feature type="transmembrane region" description="Helical" evidence="1">
    <location>
        <begin position="25"/>
        <end position="48"/>
    </location>
</feature>
<dbReference type="Pfam" id="PF09605">
    <property type="entry name" value="Trep_Strep"/>
    <property type="match status" value="1"/>
</dbReference>